<proteinExistence type="inferred from homology"/>
<feature type="domain" description="RagB/SusD" evidence="7">
    <location>
        <begin position="335"/>
        <end position="466"/>
    </location>
</feature>
<dbReference type="SUPFAM" id="SSF48452">
    <property type="entry name" value="TPR-like"/>
    <property type="match status" value="1"/>
</dbReference>
<gene>
    <name evidence="9" type="ORF">PG303_06405</name>
</gene>
<evidence type="ECO:0000256" key="1">
    <source>
        <dbReference type="ARBA" id="ARBA00004442"/>
    </source>
</evidence>
<dbReference type="Pfam" id="PF07980">
    <property type="entry name" value="SusD_RagB"/>
    <property type="match status" value="1"/>
</dbReference>
<sequence>MKNKILNLIVLSICLSLSSCRKDFLDTQPTETLPNPPAEARIGGIYPLMVTPGVGGTNRHDDFGQKGIDIYSDMLSSDMVLCGDNYRWYSELAQLISTRSRQFDENYISWRYYYRLIFVCNNIIHSLGGEEAIPTSNEDKYAIGQVKALRAYCYFYLLQLYTNKYEPSGMAIPLSLKTDLKALPKSTQKEIYDKITKDLESAVDLLKDFKRPNKGYIDQDVAKGILVYVYSTTKQHDKAVKLCDEIIGKYPLTTEKELTGGFNDINTPSWMWGFDSQIENSHSLASWWGQMDIFTYSYPAAGDYKAIDDHLYNKIDAADYRKNQFLTLEDPDFPGVAYNKFYDADREIQGRRIVIQDYIFMRVDEFHLLKAENLAFQGDMKQAKDAIKSFVKTRMKTPEAIKKEDEKIDKLSAQELKDYIYLQTRIELWGEGKSYLAMKRNQATITRGKNHLFYAGMSFQYDANELTFEIPEEEILNNPHIR</sequence>
<feature type="domain" description="SusD-like N-terminal" evidence="8">
    <location>
        <begin position="100"/>
        <end position="208"/>
    </location>
</feature>
<dbReference type="PROSITE" id="PS51257">
    <property type="entry name" value="PROKAR_LIPOPROTEIN"/>
    <property type="match status" value="1"/>
</dbReference>
<dbReference type="Pfam" id="PF14322">
    <property type="entry name" value="SusD-like_3"/>
    <property type="match status" value="1"/>
</dbReference>
<accession>A0AAP6HH91</accession>
<evidence type="ECO:0000313" key="9">
    <source>
        <dbReference type="EMBL" id="MDY3512840.1"/>
    </source>
</evidence>
<dbReference type="EMBL" id="JAQZHK010000004">
    <property type="protein sequence ID" value="MDY3512840.1"/>
    <property type="molecule type" value="Genomic_DNA"/>
</dbReference>
<dbReference type="InterPro" id="IPR012944">
    <property type="entry name" value="SusD_RagB_dom"/>
</dbReference>
<dbReference type="GO" id="GO:0009279">
    <property type="term" value="C:cell outer membrane"/>
    <property type="evidence" value="ECO:0007669"/>
    <property type="project" value="UniProtKB-SubCell"/>
</dbReference>
<dbReference type="AlphaFoldDB" id="A0AAP6HH91"/>
<comment type="caution">
    <text evidence="9">The sequence shown here is derived from an EMBL/GenBank/DDBJ whole genome shotgun (WGS) entry which is preliminary data.</text>
</comment>
<dbReference type="InterPro" id="IPR011990">
    <property type="entry name" value="TPR-like_helical_dom_sf"/>
</dbReference>
<dbReference type="GeneID" id="93717145"/>
<evidence type="ECO:0000259" key="8">
    <source>
        <dbReference type="Pfam" id="PF14322"/>
    </source>
</evidence>
<evidence type="ECO:0000256" key="4">
    <source>
        <dbReference type="ARBA" id="ARBA00023136"/>
    </source>
</evidence>
<evidence type="ECO:0000313" key="10">
    <source>
        <dbReference type="Proteomes" id="UP001284033"/>
    </source>
</evidence>
<evidence type="ECO:0000259" key="7">
    <source>
        <dbReference type="Pfam" id="PF07980"/>
    </source>
</evidence>
<dbReference type="InterPro" id="IPR033985">
    <property type="entry name" value="SusD-like_N"/>
</dbReference>
<dbReference type="Gene3D" id="1.25.40.390">
    <property type="match status" value="1"/>
</dbReference>
<keyword evidence="5" id="KW-0998">Cell outer membrane</keyword>
<comment type="subcellular location">
    <subcellularLocation>
        <location evidence="1">Cell outer membrane</location>
    </subcellularLocation>
</comment>
<reference evidence="9" key="1">
    <citation type="submission" date="2023-01" db="EMBL/GenBank/DDBJ databases">
        <title>Genome-based studies on antimicrobial resistance profiles of Riemerella anatipestifer in China, 1994 to 2021.</title>
        <authorList>
            <person name="Yang Z."/>
            <person name="Zhu D."/>
        </authorList>
    </citation>
    <scope>NUCLEOTIDE SEQUENCE</scope>
    <source>
        <strain evidence="9">RCAD1218</strain>
    </source>
</reference>
<feature type="signal peptide" evidence="6">
    <location>
        <begin position="1"/>
        <end position="21"/>
    </location>
</feature>
<feature type="chain" id="PRO_5042868867" evidence="6">
    <location>
        <begin position="22"/>
        <end position="482"/>
    </location>
</feature>
<dbReference type="Proteomes" id="UP001284033">
    <property type="component" value="Unassembled WGS sequence"/>
</dbReference>
<protein>
    <submittedName>
        <fullName evidence="9">RagB/SusD family nutrient uptake outer membrane protein</fullName>
    </submittedName>
</protein>
<comment type="similarity">
    <text evidence="2">Belongs to the SusD family.</text>
</comment>
<name>A0AAP6HH91_RIEAN</name>
<keyword evidence="3 6" id="KW-0732">Signal</keyword>
<evidence type="ECO:0000256" key="2">
    <source>
        <dbReference type="ARBA" id="ARBA00006275"/>
    </source>
</evidence>
<evidence type="ECO:0000256" key="3">
    <source>
        <dbReference type="ARBA" id="ARBA00022729"/>
    </source>
</evidence>
<dbReference type="RefSeq" id="WP_004919265.1">
    <property type="nucleotide sequence ID" value="NZ_CP031845.1"/>
</dbReference>
<organism evidence="9 10">
    <name type="scientific">Riemerella anatipestifer</name>
    <name type="common">Moraxella anatipestifer</name>
    <dbReference type="NCBI Taxonomy" id="34085"/>
    <lineage>
        <taxon>Bacteria</taxon>
        <taxon>Pseudomonadati</taxon>
        <taxon>Bacteroidota</taxon>
        <taxon>Flavobacteriia</taxon>
        <taxon>Flavobacteriales</taxon>
        <taxon>Weeksellaceae</taxon>
        <taxon>Riemerella</taxon>
    </lineage>
</organism>
<evidence type="ECO:0000256" key="6">
    <source>
        <dbReference type="SAM" id="SignalP"/>
    </source>
</evidence>
<keyword evidence="4" id="KW-0472">Membrane</keyword>
<evidence type="ECO:0000256" key="5">
    <source>
        <dbReference type="ARBA" id="ARBA00023237"/>
    </source>
</evidence>